<dbReference type="SUPFAM" id="SSF54843">
    <property type="entry name" value="Ribosomal protein L22"/>
    <property type="match status" value="1"/>
</dbReference>
<evidence type="ECO:0000313" key="12">
    <source>
        <dbReference type="EMBL" id="OGC81227.1"/>
    </source>
</evidence>
<organism evidence="12 13">
    <name type="scientific">Candidatus Adlerbacteria bacterium RIFCSPLOWO2_01_FULL_51_16</name>
    <dbReference type="NCBI Taxonomy" id="1797243"/>
    <lineage>
        <taxon>Bacteria</taxon>
        <taxon>Candidatus Adleribacteriota</taxon>
    </lineage>
</organism>
<comment type="similarity">
    <text evidence="1 7 8">Belongs to the universal ribosomal protein uL22 family.</text>
</comment>
<dbReference type="GO" id="GO:0022625">
    <property type="term" value="C:cytosolic large ribosomal subunit"/>
    <property type="evidence" value="ECO:0007669"/>
    <property type="project" value="TreeGrafter"/>
</dbReference>
<evidence type="ECO:0000256" key="10">
    <source>
        <dbReference type="RuleBase" id="RU004008"/>
    </source>
</evidence>
<evidence type="ECO:0000256" key="5">
    <source>
        <dbReference type="ARBA" id="ARBA00023274"/>
    </source>
</evidence>
<evidence type="ECO:0000256" key="8">
    <source>
        <dbReference type="RuleBase" id="RU004005"/>
    </source>
</evidence>
<evidence type="ECO:0000256" key="11">
    <source>
        <dbReference type="SAM" id="MobiDB-lite"/>
    </source>
</evidence>
<proteinExistence type="inferred from homology"/>
<dbReference type="PANTHER" id="PTHR13501:SF8">
    <property type="entry name" value="LARGE RIBOSOMAL SUBUNIT PROTEIN UL22M"/>
    <property type="match status" value="1"/>
</dbReference>
<name>A0A1F4XHP4_9BACT</name>
<comment type="subunit">
    <text evidence="7 9">Part of the 50S ribosomal subunit.</text>
</comment>
<feature type="region of interest" description="Disordered" evidence="11">
    <location>
        <begin position="91"/>
        <end position="115"/>
    </location>
</feature>
<evidence type="ECO:0000313" key="13">
    <source>
        <dbReference type="Proteomes" id="UP000176185"/>
    </source>
</evidence>
<dbReference type="STRING" id="1797243.A2943_00535"/>
<dbReference type="Pfam" id="PF00237">
    <property type="entry name" value="Ribosomal_L22"/>
    <property type="match status" value="1"/>
</dbReference>
<comment type="caution">
    <text evidence="12">The sequence shown here is derived from an EMBL/GenBank/DDBJ whole genome shotgun (WGS) entry which is preliminary data.</text>
</comment>
<dbReference type="Gene3D" id="3.90.470.10">
    <property type="entry name" value="Ribosomal protein L22/L17"/>
    <property type="match status" value="1"/>
</dbReference>
<comment type="function">
    <text evidence="7 10">This protein binds specifically to 23S rRNA; its binding is stimulated by other ribosomal proteins, e.g., L4, L17, and L20. It is important during the early stages of 50S assembly. It makes multiple contacts with different domains of the 23S rRNA in the assembled 50S subunit and ribosome.</text>
</comment>
<dbReference type="GO" id="GO:0019843">
    <property type="term" value="F:rRNA binding"/>
    <property type="evidence" value="ECO:0007669"/>
    <property type="project" value="UniProtKB-UniRule"/>
</dbReference>
<dbReference type="InterPro" id="IPR047867">
    <property type="entry name" value="Ribosomal_uL22_bac/org-type"/>
</dbReference>
<dbReference type="InterPro" id="IPR001063">
    <property type="entry name" value="Ribosomal_uL22"/>
</dbReference>
<keyword evidence="3 7" id="KW-0694">RNA-binding</keyword>
<dbReference type="NCBIfam" id="TIGR01044">
    <property type="entry name" value="rplV_bact"/>
    <property type="match status" value="1"/>
</dbReference>
<dbReference type="CDD" id="cd00336">
    <property type="entry name" value="Ribosomal_L22"/>
    <property type="match status" value="1"/>
</dbReference>
<dbReference type="GO" id="GO:0006412">
    <property type="term" value="P:translation"/>
    <property type="evidence" value="ECO:0007669"/>
    <property type="project" value="UniProtKB-UniRule"/>
</dbReference>
<evidence type="ECO:0000256" key="2">
    <source>
        <dbReference type="ARBA" id="ARBA00022730"/>
    </source>
</evidence>
<feature type="compositionally biased region" description="Basic residues" evidence="11">
    <location>
        <begin position="91"/>
        <end position="101"/>
    </location>
</feature>
<dbReference type="PROSITE" id="PS00464">
    <property type="entry name" value="RIBOSOMAL_L22"/>
    <property type="match status" value="1"/>
</dbReference>
<keyword evidence="2 7" id="KW-0699">rRNA-binding</keyword>
<gene>
    <name evidence="7" type="primary">rplV</name>
    <name evidence="12" type="ORF">A2943_00535</name>
</gene>
<evidence type="ECO:0000256" key="7">
    <source>
        <dbReference type="HAMAP-Rule" id="MF_01331"/>
    </source>
</evidence>
<dbReference type="AlphaFoldDB" id="A0A1F4XHP4"/>
<evidence type="ECO:0000256" key="3">
    <source>
        <dbReference type="ARBA" id="ARBA00022884"/>
    </source>
</evidence>
<dbReference type="EMBL" id="MEWX01000002">
    <property type="protein sequence ID" value="OGC81227.1"/>
    <property type="molecule type" value="Genomic_DNA"/>
</dbReference>
<dbReference type="PANTHER" id="PTHR13501">
    <property type="entry name" value="CHLOROPLAST 50S RIBOSOMAL PROTEIN L22-RELATED"/>
    <property type="match status" value="1"/>
</dbReference>
<evidence type="ECO:0000256" key="4">
    <source>
        <dbReference type="ARBA" id="ARBA00022980"/>
    </source>
</evidence>
<reference evidence="12 13" key="1">
    <citation type="journal article" date="2016" name="Nat. Commun.">
        <title>Thousands of microbial genomes shed light on interconnected biogeochemical processes in an aquifer system.</title>
        <authorList>
            <person name="Anantharaman K."/>
            <person name="Brown C.T."/>
            <person name="Hug L.A."/>
            <person name="Sharon I."/>
            <person name="Castelle C.J."/>
            <person name="Probst A.J."/>
            <person name="Thomas B.C."/>
            <person name="Singh A."/>
            <person name="Wilkins M.J."/>
            <person name="Karaoz U."/>
            <person name="Brodie E.L."/>
            <person name="Williams K.H."/>
            <person name="Hubbard S.S."/>
            <person name="Banfield J.F."/>
        </authorList>
    </citation>
    <scope>NUCLEOTIDE SEQUENCE [LARGE SCALE GENOMIC DNA]</scope>
</reference>
<protein>
    <recommendedName>
        <fullName evidence="6 7">Large ribosomal subunit protein uL22</fullName>
    </recommendedName>
</protein>
<keyword evidence="5 7" id="KW-0687">Ribonucleoprotein</keyword>
<dbReference type="HAMAP" id="MF_01331_B">
    <property type="entry name" value="Ribosomal_uL22_B"/>
    <property type="match status" value="1"/>
</dbReference>
<dbReference type="InterPro" id="IPR036394">
    <property type="entry name" value="Ribosomal_uL22_sf"/>
</dbReference>
<accession>A0A1F4XHP4</accession>
<evidence type="ECO:0000256" key="9">
    <source>
        <dbReference type="RuleBase" id="RU004006"/>
    </source>
</evidence>
<evidence type="ECO:0000256" key="1">
    <source>
        <dbReference type="ARBA" id="ARBA00009451"/>
    </source>
</evidence>
<comment type="function">
    <text evidence="7">The globular domain of the protein is located near the polypeptide exit tunnel on the outside of the subunit, while an extended beta-hairpin is found that lines the wall of the exit tunnel in the center of the 70S ribosome.</text>
</comment>
<dbReference type="Proteomes" id="UP000176185">
    <property type="component" value="Unassembled WGS sequence"/>
</dbReference>
<dbReference type="GO" id="GO:0003735">
    <property type="term" value="F:structural constituent of ribosome"/>
    <property type="evidence" value="ECO:0007669"/>
    <property type="project" value="InterPro"/>
</dbReference>
<sequence>MANASAKLSNYRQSPRKVRLVADLVRGKRTDVALALLTHLPKRAAEPMAKLIRSALANARSKHVSSNELVISRIEVGQGIVFKRFMPRARGKASPIRKKTSHITLELSQPAPAKK</sequence>
<keyword evidence="4 7" id="KW-0689">Ribosomal protein</keyword>
<evidence type="ECO:0000256" key="6">
    <source>
        <dbReference type="ARBA" id="ARBA00035207"/>
    </source>
</evidence>
<dbReference type="InterPro" id="IPR005727">
    <property type="entry name" value="Ribosomal_uL22_bac/chlpt-type"/>
</dbReference>
<dbReference type="InterPro" id="IPR018260">
    <property type="entry name" value="Ribosomal_uL22_CS"/>
</dbReference>